<organism evidence="1 2">
    <name type="scientific">Arthrobacter phage Rings</name>
    <dbReference type="NCBI Taxonomy" id="1772313"/>
    <lineage>
        <taxon>Viruses</taxon>
        <taxon>Duplodnaviria</taxon>
        <taxon>Heunggongvirae</taxon>
        <taxon>Uroviricota</taxon>
        <taxon>Caudoviricetes</taxon>
        <taxon>Amigovirus</taxon>
        <taxon>Amigovirus amigo</taxon>
    </lineage>
</organism>
<protein>
    <submittedName>
        <fullName evidence="1">Uncharacterized protein</fullName>
    </submittedName>
</protein>
<dbReference type="EMBL" id="KU160663">
    <property type="protein sequence ID" value="ALY10121.1"/>
    <property type="molecule type" value="Genomic_DNA"/>
</dbReference>
<sequence>MSEKMRFSEELAKTNGVSVAPKNRVELLLEDLAANDPENYTALLEALKETTNTNAAITRTIRKVWGQKAVTDTSVREYRHRNGFI</sequence>
<evidence type="ECO:0000313" key="2">
    <source>
        <dbReference type="Proteomes" id="UP000224485"/>
    </source>
</evidence>
<reference evidence="1 2" key="1">
    <citation type="submission" date="2015-11" db="EMBL/GenBank/DDBJ databases">
        <authorList>
            <person name="Trulli M."/>
            <person name="Cordero M."/>
            <person name="Cross T."/>
            <person name="Dunbar D."/>
            <person name="Bradley K.W."/>
            <person name="Asai D.J."/>
            <person name="Bowman C.A."/>
            <person name="Russell D.A."/>
            <person name="Pope W.H."/>
            <person name="Jacobs-Sera D."/>
            <person name="Hendrix R.W."/>
            <person name="Hatfull G.F."/>
        </authorList>
    </citation>
    <scope>NUCLEOTIDE SEQUENCE [LARGE SCALE GENOMIC DNA]</scope>
</reference>
<proteinExistence type="predicted"/>
<dbReference type="Proteomes" id="UP000224485">
    <property type="component" value="Segment"/>
</dbReference>
<gene>
    <name evidence="1" type="primary">44</name>
    <name evidence="1" type="ORF">RINGS_44</name>
</gene>
<evidence type="ECO:0000313" key="1">
    <source>
        <dbReference type="EMBL" id="ALY10121.1"/>
    </source>
</evidence>
<name>A0A0U3TM50_9CAUD</name>
<accession>A0A0U3TM50</accession>